<evidence type="ECO:0000313" key="2">
    <source>
        <dbReference type="EMBL" id="MCP2727146.1"/>
    </source>
</evidence>
<keyword evidence="3" id="KW-1185">Reference proteome</keyword>
<protein>
    <submittedName>
        <fullName evidence="2">Type I-MYXAN CRISPR-associated protein Cas5/Cmx5/DevS</fullName>
    </submittedName>
</protein>
<dbReference type="Proteomes" id="UP001204953">
    <property type="component" value="Unassembled WGS sequence"/>
</dbReference>
<dbReference type="Gene3D" id="3.30.70.2660">
    <property type="match status" value="1"/>
</dbReference>
<evidence type="ECO:0000256" key="1">
    <source>
        <dbReference type="ARBA" id="ARBA00023118"/>
    </source>
</evidence>
<accession>A0AAE3GNM2</accession>
<dbReference type="NCBIfam" id="TIGR02593">
    <property type="entry name" value="CRISPR_cas5"/>
    <property type="match status" value="1"/>
</dbReference>
<name>A0AAE3GNM2_9CYAN</name>
<organism evidence="2 3">
    <name type="scientific">Limnofasciculus baicalensis BBK-W-15</name>
    <dbReference type="NCBI Taxonomy" id="2699891"/>
    <lineage>
        <taxon>Bacteria</taxon>
        <taxon>Bacillati</taxon>
        <taxon>Cyanobacteriota</taxon>
        <taxon>Cyanophyceae</taxon>
        <taxon>Coleofasciculales</taxon>
        <taxon>Coleofasciculaceae</taxon>
        <taxon>Limnofasciculus</taxon>
        <taxon>Limnofasciculus baicalensis</taxon>
    </lineage>
</organism>
<dbReference type="GO" id="GO:0043571">
    <property type="term" value="P:maintenance of CRISPR repeat elements"/>
    <property type="evidence" value="ECO:0007669"/>
    <property type="project" value="InterPro"/>
</dbReference>
<evidence type="ECO:0000313" key="3">
    <source>
        <dbReference type="Proteomes" id="UP001204953"/>
    </source>
</evidence>
<dbReference type="RefSeq" id="WP_254009964.1">
    <property type="nucleotide sequence ID" value="NZ_JAMZMM010000007.1"/>
</dbReference>
<dbReference type="InterPro" id="IPR013415">
    <property type="entry name" value="Cas5_Cmx5_DevS"/>
</dbReference>
<proteinExistence type="predicted"/>
<dbReference type="InterPro" id="IPR021124">
    <property type="entry name" value="CRISPR-assoc_prot_Cas5"/>
</dbReference>
<dbReference type="EMBL" id="JAMZMM010000007">
    <property type="protein sequence ID" value="MCP2727146.1"/>
    <property type="molecule type" value="Genomic_DNA"/>
</dbReference>
<sequence length="197" mass="22289">MLLLKITAPFATFTNSRSREYAASYLYPPPATIYGTLLALVGETDRTKHLGVKIAIAVASLPKPTTVLRTFKRRKKNEINHRSNSKPDYQEVLCGLNLVVSVDSTQDAHNLENRIAQALRHPETIDRFGGLSLGESRDLIDDLQILDRLPPSIEWLVKDDRGKITLPIWVDYDGSEKTRWQMFSLGTFSEKVFCQIT</sequence>
<keyword evidence="1" id="KW-0051">Antiviral defense</keyword>
<gene>
    <name evidence="2" type="primary">cas5</name>
    <name evidence="2" type="ORF">NJ959_01485</name>
</gene>
<dbReference type="GO" id="GO:0051607">
    <property type="term" value="P:defense response to virus"/>
    <property type="evidence" value="ECO:0007669"/>
    <property type="project" value="UniProtKB-KW"/>
</dbReference>
<dbReference type="InterPro" id="IPR013422">
    <property type="entry name" value="CRISPR-assoc_prot_Cas5_N"/>
</dbReference>
<dbReference type="AlphaFoldDB" id="A0AAE3GNM2"/>
<reference evidence="2" key="1">
    <citation type="submission" date="2022-06" db="EMBL/GenBank/DDBJ databases">
        <title>New cyanobacteria of genus Symplocastrum in benthos of Lake Baikal.</title>
        <authorList>
            <person name="Sorokovikova E."/>
            <person name="Tikhonova I."/>
            <person name="Krasnopeev A."/>
            <person name="Evseev P."/>
            <person name="Gladkikh A."/>
            <person name="Belykh O."/>
        </authorList>
    </citation>
    <scope>NUCLEOTIDE SEQUENCE</scope>
    <source>
        <strain evidence="2">BBK-W-15</strain>
    </source>
</reference>
<dbReference type="Pfam" id="PF09704">
    <property type="entry name" value="Cas_Cas5d"/>
    <property type="match status" value="1"/>
</dbReference>
<dbReference type="NCBIfam" id="TIGR02586">
    <property type="entry name" value="cas5_cmx5_devS"/>
    <property type="match status" value="1"/>
</dbReference>
<comment type="caution">
    <text evidence="2">The sequence shown here is derived from an EMBL/GenBank/DDBJ whole genome shotgun (WGS) entry which is preliminary data.</text>
</comment>